<protein>
    <submittedName>
        <fullName evidence="1">Uncharacterized protein</fullName>
    </submittedName>
</protein>
<reference evidence="1" key="1">
    <citation type="journal article" date="2014" name="Front. Microbiol.">
        <title>High frequency of phylogenetically diverse reductive dehalogenase-homologous genes in deep subseafloor sedimentary metagenomes.</title>
        <authorList>
            <person name="Kawai M."/>
            <person name="Futagami T."/>
            <person name="Toyoda A."/>
            <person name="Takaki Y."/>
            <person name="Nishi S."/>
            <person name="Hori S."/>
            <person name="Arai W."/>
            <person name="Tsubouchi T."/>
            <person name="Morono Y."/>
            <person name="Uchiyama I."/>
            <person name="Ito T."/>
            <person name="Fujiyama A."/>
            <person name="Inagaki F."/>
            <person name="Takami H."/>
        </authorList>
    </citation>
    <scope>NUCLEOTIDE SEQUENCE</scope>
    <source>
        <strain evidence="1">Expedition CK06-06</strain>
    </source>
</reference>
<dbReference type="EMBL" id="BARW01041098">
    <property type="protein sequence ID" value="GAJ22445.1"/>
    <property type="molecule type" value="Genomic_DNA"/>
</dbReference>
<organism evidence="1">
    <name type="scientific">marine sediment metagenome</name>
    <dbReference type="NCBI Taxonomy" id="412755"/>
    <lineage>
        <taxon>unclassified sequences</taxon>
        <taxon>metagenomes</taxon>
        <taxon>ecological metagenomes</taxon>
    </lineage>
</organism>
<proteinExistence type="predicted"/>
<comment type="caution">
    <text evidence="1">The sequence shown here is derived from an EMBL/GenBank/DDBJ whole genome shotgun (WGS) entry which is preliminary data.</text>
</comment>
<feature type="non-terminal residue" evidence="1">
    <location>
        <position position="106"/>
    </location>
</feature>
<sequence length="106" mass="12137">RKTPSSFYFKSRNPAHDLIVGGNTTYFCAFPGMNTVELDTWEPRRATRQENREALIVLDALDNLHFLTPYTPYFGFDDIPPVLSIPESAAAKIRYTTKLQFSGYQK</sequence>
<dbReference type="AlphaFoldDB" id="X1W1S1"/>
<accession>X1W1S1</accession>
<name>X1W1S1_9ZZZZ</name>
<evidence type="ECO:0000313" key="1">
    <source>
        <dbReference type="EMBL" id="GAJ22445.1"/>
    </source>
</evidence>
<gene>
    <name evidence="1" type="ORF">S12H4_61737</name>
</gene>
<dbReference type="InterPro" id="IPR038601">
    <property type="entry name" value="MttB-like_sf"/>
</dbReference>
<feature type="non-terminal residue" evidence="1">
    <location>
        <position position="1"/>
    </location>
</feature>
<dbReference type="Gene3D" id="3.20.20.480">
    <property type="entry name" value="Trimethylamine methyltransferase-like"/>
    <property type="match status" value="1"/>
</dbReference>